<dbReference type="AlphaFoldDB" id="A0A6A6AW43"/>
<feature type="compositionally biased region" description="Polar residues" evidence="1">
    <location>
        <begin position="76"/>
        <end position="85"/>
    </location>
</feature>
<keyword evidence="4" id="KW-1185">Reference proteome</keyword>
<evidence type="ECO:0000256" key="1">
    <source>
        <dbReference type="SAM" id="MobiDB-lite"/>
    </source>
</evidence>
<feature type="region of interest" description="Disordered" evidence="1">
    <location>
        <begin position="30"/>
        <end position="105"/>
    </location>
</feature>
<feature type="domain" description="DUF6590" evidence="2">
    <location>
        <begin position="155"/>
        <end position="296"/>
    </location>
</feature>
<dbReference type="PANTHER" id="PTHR35391">
    <property type="entry name" value="C2H2-TYPE DOMAIN-CONTAINING PROTEIN-RELATED"/>
    <property type="match status" value="1"/>
</dbReference>
<dbReference type="InterPro" id="IPR046497">
    <property type="entry name" value="DUF6590"/>
</dbReference>
<dbReference type="PANTHER" id="PTHR35391:SF5">
    <property type="entry name" value="DUF6590 DOMAIN-CONTAINING PROTEIN"/>
    <property type="match status" value="1"/>
</dbReference>
<protein>
    <recommendedName>
        <fullName evidence="2">DUF6590 domain-containing protein</fullName>
    </recommendedName>
</protein>
<dbReference type="GeneID" id="54413903"/>
<evidence type="ECO:0000259" key="2">
    <source>
        <dbReference type="Pfam" id="PF20233"/>
    </source>
</evidence>
<dbReference type="OrthoDB" id="3559580at2759"/>
<evidence type="ECO:0000313" key="3">
    <source>
        <dbReference type="EMBL" id="KAF2134751.1"/>
    </source>
</evidence>
<dbReference type="Pfam" id="PF20233">
    <property type="entry name" value="DUF6590"/>
    <property type="match status" value="1"/>
</dbReference>
<proteinExistence type="predicted"/>
<gene>
    <name evidence="3" type="ORF">P153DRAFT_8938</name>
</gene>
<dbReference type="EMBL" id="ML977497">
    <property type="protein sequence ID" value="KAF2134751.1"/>
    <property type="molecule type" value="Genomic_DNA"/>
</dbReference>
<evidence type="ECO:0000313" key="4">
    <source>
        <dbReference type="Proteomes" id="UP000799771"/>
    </source>
</evidence>
<name>A0A6A6AW43_9PLEO</name>
<accession>A0A6A6AW43</accession>
<feature type="compositionally biased region" description="Low complexity" evidence="1">
    <location>
        <begin position="65"/>
        <end position="75"/>
    </location>
</feature>
<dbReference type="RefSeq" id="XP_033529138.1">
    <property type="nucleotide sequence ID" value="XM_033673471.1"/>
</dbReference>
<organism evidence="3 4">
    <name type="scientific">Dothidotthia symphoricarpi CBS 119687</name>
    <dbReference type="NCBI Taxonomy" id="1392245"/>
    <lineage>
        <taxon>Eukaryota</taxon>
        <taxon>Fungi</taxon>
        <taxon>Dikarya</taxon>
        <taxon>Ascomycota</taxon>
        <taxon>Pezizomycotina</taxon>
        <taxon>Dothideomycetes</taxon>
        <taxon>Pleosporomycetidae</taxon>
        <taxon>Pleosporales</taxon>
        <taxon>Dothidotthiaceae</taxon>
        <taxon>Dothidotthia</taxon>
    </lineage>
</organism>
<reference evidence="3" key="1">
    <citation type="journal article" date="2020" name="Stud. Mycol.">
        <title>101 Dothideomycetes genomes: a test case for predicting lifestyles and emergence of pathogens.</title>
        <authorList>
            <person name="Haridas S."/>
            <person name="Albert R."/>
            <person name="Binder M."/>
            <person name="Bloem J."/>
            <person name="Labutti K."/>
            <person name="Salamov A."/>
            <person name="Andreopoulos B."/>
            <person name="Baker S."/>
            <person name="Barry K."/>
            <person name="Bills G."/>
            <person name="Bluhm B."/>
            <person name="Cannon C."/>
            <person name="Castanera R."/>
            <person name="Culley D."/>
            <person name="Daum C."/>
            <person name="Ezra D."/>
            <person name="Gonzalez J."/>
            <person name="Henrissat B."/>
            <person name="Kuo A."/>
            <person name="Liang C."/>
            <person name="Lipzen A."/>
            <person name="Lutzoni F."/>
            <person name="Magnuson J."/>
            <person name="Mondo S."/>
            <person name="Nolan M."/>
            <person name="Ohm R."/>
            <person name="Pangilinan J."/>
            <person name="Park H.-J."/>
            <person name="Ramirez L."/>
            <person name="Alfaro M."/>
            <person name="Sun H."/>
            <person name="Tritt A."/>
            <person name="Yoshinaga Y."/>
            <person name="Zwiers L.-H."/>
            <person name="Turgeon B."/>
            <person name="Goodwin S."/>
            <person name="Spatafora J."/>
            <person name="Crous P."/>
            <person name="Grigoriev I."/>
        </authorList>
    </citation>
    <scope>NUCLEOTIDE SEQUENCE</scope>
    <source>
        <strain evidence="3">CBS 119687</strain>
    </source>
</reference>
<dbReference type="Proteomes" id="UP000799771">
    <property type="component" value="Unassembled WGS sequence"/>
</dbReference>
<sequence>MPTNSPWAWSSAHNRHYMYVYADDGVIQETLWSGPPASAGQPPPTRDPRDPRTTPSNPPIPQQVPRPLLVQPTQPNYTTGATSSRPVVGPAPPSTEGAGQAVHTRRKPVASLPEEVQANLHHLARRFIQTGDVRNETESLDLRYRRVATHTHHLFFVPGRVFMMLWTEPAGVANPGKTRNSTHFSTVWLNESAYSEIRRFVVVRNKGTFSQCIPIQTYRGSGATKPGLVMKDHGIIYTSSTAPSTIPGESLNKYPIRVTPTDGRTLDPASRVNYGKAYAVEHNVKVLDVGMVDETHRYMIEVYFESAMRGE</sequence>